<dbReference type="Pfam" id="PF06898">
    <property type="entry name" value="YqfD"/>
    <property type="match status" value="1"/>
</dbReference>
<dbReference type="NCBIfam" id="TIGR02876">
    <property type="entry name" value="spore_yqfD"/>
    <property type="match status" value="1"/>
</dbReference>
<keyword evidence="3" id="KW-1185">Reference proteome</keyword>
<dbReference type="InterPro" id="IPR010690">
    <property type="entry name" value="YqfD"/>
</dbReference>
<feature type="transmembrane region" description="Helical" evidence="1">
    <location>
        <begin position="90"/>
        <end position="110"/>
    </location>
</feature>
<dbReference type="PIRSF" id="PIRSF029895">
    <property type="entry name" value="SpoIV"/>
    <property type="match status" value="1"/>
</dbReference>
<dbReference type="AlphaFoldDB" id="A0A3A9K6L9"/>
<gene>
    <name evidence="2" type="primary">yqfD</name>
    <name evidence="2" type="ORF">CR203_01070</name>
</gene>
<accession>A0A3A9K6L9</accession>
<proteinExistence type="predicted"/>
<sequence>MRNDWLKNYKGFMKIRIKETTPEKFIRLSKEIGLEIWGIEYESEEIFTAHVNLDDLGAVKKVAKLLSCKVTFTRKKGAPFLWASIWNRKGMVMGILSCFLCIIVLSNMVWKIEIDGATPELEHEVMTTIDELGVKKGSIALFLPPPEQIQTHIMNEREDITWVGVTRQGSSYHFQIVEKEIVEKTPATINGHLVATRKAMVHDFFVEKGKLIVRENELVEKGDILVSGNIGKEGEEKQVSATGTVLGEFWYKADIEVPLLSAVEELTGEVQKKHFIGNDRFQFPIWGIGKPDSEETVKEIFRENWEILGVTLPISYGYSYEYGIEDIEKELLKKEALEIAMEEGKKSLLDNFSNHAQIMDEKVLHQSIEGGKVKVSIHFKIIDDIAVRQPIIQGD</sequence>
<dbReference type="RefSeq" id="WP_110936686.1">
    <property type="nucleotide sequence ID" value="NZ_KZ614146.1"/>
</dbReference>
<dbReference type="Proteomes" id="UP000281498">
    <property type="component" value="Unassembled WGS sequence"/>
</dbReference>
<evidence type="ECO:0000313" key="2">
    <source>
        <dbReference type="EMBL" id="RKL68674.1"/>
    </source>
</evidence>
<reference evidence="2 3" key="1">
    <citation type="submission" date="2017-10" db="EMBL/GenBank/DDBJ databases">
        <title>Bacillus sp. nov., a halophilic bacterium isolated from a Keqin Lake.</title>
        <authorList>
            <person name="Wang H."/>
        </authorList>
    </citation>
    <scope>NUCLEOTIDE SEQUENCE [LARGE SCALE GENOMIC DNA]</scope>
    <source>
        <strain evidence="2 3">KCTC 13187</strain>
    </source>
</reference>
<comment type="caution">
    <text evidence="2">The sequence shown here is derived from an EMBL/GenBank/DDBJ whole genome shotgun (WGS) entry which is preliminary data.</text>
</comment>
<dbReference type="EMBL" id="PDOE01000001">
    <property type="protein sequence ID" value="RKL68674.1"/>
    <property type="molecule type" value="Genomic_DNA"/>
</dbReference>
<evidence type="ECO:0000256" key="1">
    <source>
        <dbReference type="SAM" id="Phobius"/>
    </source>
</evidence>
<protein>
    <submittedName>
        <fullName evidence="2">Sporulation protein YqfD</fullName>
    </submittedName>
</protein>
<organism evidence="2 3">
    <name type="scientific">Salipaludibacillus neizhouensis</name>
    <dbReference type="NCBI Taxonomy" id="885475"/>
    <lineage>
        <taxon>Bacteria</taxon>
        <taxon>Bacillati</taxon>
        <taxon>Bacillota</taxon>
        <taxon>Bacilli</taxon>
        <taxon>Bacillales</taxon>
        <taxon>Bacillaceae</taxon>
    </lineage>
</organism>
<keyword evidence="1" id="KW-1133">Transmembrane helix</keyword>
<dbReference type="OrthoDB" id="1640349at2"/>
<evidence type="ECO:0000313" key="3">
    <source>
        <dbReference type="Proteomes" id="UP000281498"/>
    </source>
</evidence>
<name>A0A3A9K6L9_9BACI</name>
<keyword evidence="1" id="KW-0472">Membrane</keyword>
<keyword evidence="1" id="KW-0812">Transmembrane</keyword>